<protein>
    <recommendedName>
        <fullName evidence="6">Serine carboxypeptidase-like 19</fullName>
    </recommendedName>
</protein>
<dbReference type="HOGENOM" id="CLU_008523_0_0_1"/>
<dbReference type="Proteomes" id="UP000008810">
    <property type="component" value="Chromosome 4"/>
</dbReference>
<dbReference type="InParanoid" id="I1IMC4"/>
<dbReference type="PRINTS" id="PR00724">
    <property type="entry name" value="CRBOXYPTASEC"/>
</dbReference>
<evidence type="ECO:0008006" key="6">
    <source>
        <dbReference type="Google" id="ProtNLM"/>
    </source>
</evidence>
<dbReference type="EnsemblPlants" id="PNT63840">
    <property type="protein sequence ID" value="PNT63840"/>
    <property type="gene ID" value="BRADI_4g21649v3"/>
</dbReference>
<evidence type="ECO:0000256" key="1">
    <source>
        <dbReference type="ARBA" id="ARBA00009431"/>
    </source>
</evidence>
<organism evidence="4">
    <name type="scientific">Brachypodium distachyon</name>
    <name type="common">Purple false brome</name>
    <name type="synonym">Trachynia distachya</name>
    <dbReference type="NCBI Taxonomy" id="15368"/>
    <lineage>
        <taxon>Eukaryota</taxon>
        <taxon>Viridiplantae</taxon>
        <taxon>Streptophyta</taxon>
        <taxon>Embryophyta</taxon>
        <taxon>Tracheophyta</taxon>
        <taxon>Spermatophyta</taxon>
        <taxon>Magnoliopsida</taxon>
        <taxon>Liliopsida</taxon>
        <taxon>Poales</taxon>
        <taxon>Poaceae</taxon>
        <taxon>BOP clade</taxon>
        <taxon>Pooideae</taxon>
        <taxon>Stipodae</taxon>
        <taxon>Brachypodieae</taxon>
        <taxon>Brachypodium</taxon>
    </lineage>
</organism>
<dbReference type="PANTHER" id="PTHR11802">
    <property type="entry name" value="SERINE PROTEASE FAMILY S10 SERINE CARBOXYPEPTIDASE"/>
    <property type="match status" value="1"/>
</dbReference>
<comment type="similarity">
    <text evidence="1">Belongs to the peptidase S10 family.</text>
</comment>
<dbReference type="Gramene" id="PNT63840">
    <property type="protein sequence ID" value="PNT63840"/>
    <property type="gene ID" value="BRADI_4g21649v3"/>
</dbReference>
<evidence type="ECO:0000313" key="3">
    <source>
        <dbReference type="EMBL" id="PNT63840.1"/>
    </source>
</evidence>
<accession>I1IMC4</accession>
<proteinExistence type="inferred from homology"/>
<evidence type="ECO:0000256" key="2">
    <source>
        <dbReference type="SAM" id="SignalP"/>
    </source>
</evidence>
<keyword evidence="5" id="KW-1185">Reference proteome</keyword>
<dbReference type="SUPFAM" id="SSF53474">
    <property type="entry name" value="alpha/beta-Hydrolases"/>
    <property type="match status" value="1"/>
</dbReference>
<evidence type="ECO:0000313" key="4">
    <source>
        <dbReference type="EnsemblPlants" id="PNT63840"/>
    </source>
</evidence>
<feature type="chain" id="PRO_5003643788" description="Serine carboxypeptidase-like 19" evidence="2">
    <location>
        <begin position="32"/>
        <end position="243"/>
    </location>
</feature>
<dbReference type="eggNOG" id="KOG1282">
    <property type="taxonomic scope" value="Eukaryota"/>
</dbReference>
<evidence type="ECO:0000313" key="5">
    <source>
        <dbReference type="Proteomes" id="UP000008810"/>
    </source>
</evidence>
<reference evidence="4" key="3">
    <citation type="submission" date="2018-08" db="UniProtKB">
        <authorList>
            <consortium name="EnsemblPlants"/>
        </authorList>
    </citation>
    <scope>IDENTIFICATION</scope>
    <source>
        <strain evidence="4">cv. Bd21</strain>
    </source>
</reference>
<dbReference type="FunFam" id="3.40.50.1820:FF:000581">
    <property type="entry name" value="Os11g0431400 protein"/>
    <property type="match status" value="1"/>
</dbReference>
<dbReference type="PANTHER" id="PTHR11802:SF46">
    <property type="entry name" value="CARBOXYPEPTIDASE"/>
    <property type="match status" value="1"/>
</dbReference>
<dbReference type="Gene3D" id="3.40.50.1820">
    <property type="entry name" value="alpha/beta hydrolase"/>
    <property type="match status" value="1"/>
</dbReference>
<dbReference type="OrthoDB" id="443318at2759"/>
<reference evidence="3" key="2">
    <citation type="submission" date="2017-06" db="EMBL/GenBank/DDBJ databases">
        <title>WGS assembly of Brachypodium distachyon.</title>
        <authorList>
            <consortium name="The International Brachypodium Initiative"/>
            <person name="Lucas S."/>
            <person name="Harmon-Smith M."/>
            <person name="Lail K."/>
            <person name="Tice H."/>
            <person name="Grimwood J."/>
            <person name="Bruce D."/>
            <person name="Barry K."/>
            <person name="Shu S."/>
            <person name="Lindquist E."/>
            <person name="Wang M."/>
            <person name="Pitluck S."/>
            <person name="Vogel J.P."/>
            <person name="Garvin D.F."/>
            <person name="Mockler T.C."/>
            <person name="Schmutz J."/>
            <person name="Rokhsar D."/>
            <person name="Bevan M.W."/>
        </authorList>
    </citation>
    <scope>NUCLEOTIDE SEQUENCE</scope>
    <source>
        <strain evidence="3">Bd21</strain>
    </source>
</reference>
<dbReference type="InterPro" id="IPR001563">
    <property type="entry name" value="Peptidase_S10"/>
</dbReference>
<dbReference type="STRING" id="15368.I1IMC4"/>
<feature type="signal peptide" evidence="2">
    <location>
        <begin position="1"/>
        <end position="31"/>
    </location>
</feature>
<gene>
    <name evidence="3" type="ORF">BRADI_4g21649v3</name>
</gene>
<dbReference type="OMA" id="GRECHFF"/>
<dbReference type="InterPro" id="IPR029058">
    <property type="entry name" value="AB_hydrolase_fold"/>
</dbReference>
<dbReference type="GO" id="GO:0004185">
    <property type="term" value="F:serine-type carboxypeptidase activity"/>
    <property type="evidence" value="ECO:0007669"/>
    <property type="project" value="InterPro"/>
</dbReference>
<sequence length="243" mass="27347">MEMQAQASLPQRLLRLLFLLCIFSRLFSAEAAAPTLVSRLPGFDGDLPFHLETGYVSVEEENGAELFYYFIESEGDPRRDAVLLWLTGGDRCSVLSGLFFEIGPLKFVVEPYNEGSIPRLRYHTYSWTKFASILFVDSPVGAGFSFSRNTKGYDVGDVSASLQLRKFLNKWFTEHQDYLANPFYVGGDSIAARIVPFLALKISEDIEAGRRPTINLKGYLVGNPRTGEGIDLGRECHFFMEWG</sequence>
<reference evidence="3 4" key="1">
    <citation type="journal article" date="2010" name="Nature">
        <title>Genome sequencing and analysis of the model grass Brachypodium distachyon.</title>
        <authorList>
            <consortium name="International Brachypodium Initiative"/>
        </authorList>
    </citation>
    <scope>NUCLEOTIDE SEQUENCE [LARGE SCALE GENOMIC DNA]</scope>
    <source>
        <strain evidence="3 4">Bd21</strain>
    </source>
</reference>
<dbReference type="GO" id="GO:0006508">
    <property type="term" value="P:proteolysis"/>
    <property type="evidence" value="ECO:0007669"/>
    <property type="project" value="InterPro"/>
</dbReference>
<keyword evidence="2" id="KW-0732">Signal</keyword>
<dbReference type="AlphaFoldDB" id="I1IMC4"/>
<dbReference type="Pfam" id="PF00450">
    <property type="entry name" value="Peptidase_S10"/>
    <property type="match status" value="1"/>
</dbReference>
<name>I1IMC4_BRADI</name>
<dbReference type="EMBL" id="CM000883">
    <property type="protein sequence ID" value="PNT63840.1"/>
    <property type="molecule type" value="Genomic_DNA"/>
</dbReference>